<organism evidence="1 2">
    <name type="scientific">Euplotes crassus</name>
    <dbReference type="NCBI Taxonomy" id="5936"/>
    <lineage>
        <taxon>Eukaryota</taxon>
        <taxon>Sar</taxon>
        <taxon>Alveolata</taxon>
        <taxon>Ciliophora</taxon>
        <taxon>Intramacronucleata</taxon>
        <taxon>Spirotrichea</taxon>
        <taxon>Hypotrichia</taxon>
        <taxon>Euplotida</taxon>
        <taxon>Euplotidae</taxon>
        <taxon>Moneuplotes</taxon>
    </lineage>
</organism>
<dbReference type="AlphaFoldDB" id="A0AAD1XW74"/>
<dbReference type="EMBL" id="CAMPGE010021382">
    <property type="protein sequence ID" value="CAI2379532.1"/>
    <property type="molecule type" value="Genomic_DNA"/>
</dbReference>
<gene>
    <name evidence="1" type="ORF">ECRASSUSDP1_LOCUS20942</name>
</gene>
<sequence>MILDISAINFPKKVCFRKKKLNFAEISKFENFLCCKLSEGGCEFGGFGREIGILDFGQVGGERKCNEFGCNWVLSCLFWRYFGGVWKWRHFVTCFEDMRGVYEKVIMVVT</sequence>
<keyword evidence="2" id="KW-1185">Reference proteome</keyword>
<protein>
    <submittedName>
        <fullName evidence="1">Uncharacterized protein</fullName>
    </submittedName>
</protein>
<evidence type="ECO:0000313" key="2">
    <source>
        <dbReference type="Proteomes" id="UP001295684"/>
    </source>
</evidence>
<reference evidence="1" key="1">
    <citation type="submission" date="2023-07" db="EMBL/GenBank/DDBJ databases">
        <authorList>
            <consortium name="AG Swart"/>
            <person name="Singh M."/>
            <person name="Singh A."/>
            <person name="Seah K."/>
            <person name="Emmerich C."/>
        </authorList>
    </citation>
    <scope>NUCLEOTIDE SEQUENCE</scope>
    <source>
        <strain evidence="1">DP1</strain>
    </source>
</reference>
<dbReference type="Proteomes" id="UP001295684">
    <property type="component" value="Unassembled WGS sequence"/>
</dbReference>
<evidence type="ECO:0000313" key="1">
    <source>
        <dbReference type="EMBL" id="CAI2379532.1"/>
    </source>
</evidence>
<accession>A0AAD1XW74</accession>
<comment type="caution">
    <text evidence="1">The sequence shown here is derived from an EMBL/GenBank/DDBJ whole genome shotgun (WGS) entry which is preliminary data.</text>
</comment>
<name>A0AAD1XW74_EUPCR</name>
<proteinExistence type="predicted"/>